<keyword evidence="4" id="KW-1185">Reference proteome</keyword>
<dbReference type="HOGENOM" id="CLU_2003548_0_0_1"/>
<accession>A0A067MND2</accession>
<evidence type="ECO:0000256" key="1">
    <source>
        <dbReference type="SAM" id="MobiDB-lite"/>
    </source>
</evidence>
<protein>
    <recommendedName>
        <fullName evidence="5">G protein-coupled receptor GPR1 C-terminal domain-containing protein</fullName>
    </recommendedName>
</protein>
<dbReference type="OrthoDB" id="100006at2759"/>
<evidence type="ECO:0000256" key="2">
    <source>
        <dbReference type="SAM" id="Phobius"/>
    </source>
</evidence>
<dbReference type="EMBL" id="KL198024">
    <property type="protein sequence ID" value="KDQ17268.1"/>
    <property type="molecule type" value="Genomic_DNA"/>
</dbReference>
<keyword evidence="2" id="KW-0472">Membrane</keyword>
<keyword evidence="2" id="KW-1133">Transmembrane helix</keyword>
<dbReference type="Proteomes" id="UP000027195">
    <property type="component" value="Unassembled WGS sequence"/>
</dbReference>
<proteinExistence type="predicted"/>
<name>A0A067MND2_BOTB1</name>
<gene>
    <name evidence="3" type="ORF">BOTBODRAFT_172325</name>
</gene>
<feature type="region of interest" description="Disordered" evidence="1">
    <location>
        <begin position="93"/>
        <end position="112"/>
    </location>
</feature>
<reference evidence="4" key="1">
    <citation type="journal article" date="2014" name="Proc. Natl. Acad. Sci. U.S.A.">
        <title>Extensive sampling of basidiomycete genomes demonstrates inadequacy of the white-rot/brown-rot paradigm for wood decay fungi.</title>
        <authorList>
            <person name="Riley R."/>
            <person name="Salamov A.A."/>
            <person name="Brown D.W."/>
            <person name="Nagy L.G."/>
            <person name="Floudas D."/>
            <person name="Held B.W."/>
            <person name="Levasseur A."/>
            <person name="Lombard V."/>
            <person name="Morin E."/>
            <person name="Otillar R."/>
            <person name="Lindquist E.A."/>
            <person name="Sun H."/>
            <person name="LaButti K.M."/>
            <person name="Schmutz J."/>
            <person name="Jabbour D."/>
            <person name="Luo H."/>
            <person name="Baker S.E."/>
            <person name="Pisabarro A.G."/>
            <person name="Walton J.D."/>
            <person name="Blanchette R.A."/>
            <person name="Henrissat B."/>
            <person name="Martin F."/>
            <person name="Cullen D."/>
            <person name="Hibbett D.S."/>
            <person name="Grigoriev I.V."/>
        </authorList>
    </citation>
    <scope>NUCLEOTIDE SEQUENCE [LARGE SCALE GENOMIC DNA]</scope>
    <source>
        <strain evidence="4">FD-172 SS1</strain>
    </source>
</reference>
<dbReference type="InParanoid" id="A0A067MND2"/>
<feature type="transmembrane region" description="Helical" evidence="2">
    <location>
        <begin position="59"/>
        <end position="78"/>
    </location>
</feature>
<evidence type="ECO:0000313" key="3">
    <source>
        <dbReference type="EMBL" id="KDQ17268.1"/>
    </source>
</evidence>
<feature type="transmembrane region" description="Helical" evidence="2">
    <location>
        <begin position="22"/>
        <end position="39"/>
    </location>
</feature>
<evidence type="ECO:0008006" key="5">
    <source>
        <dbReference type="Google" id="ProtNLM"/>
    </source>
</evidence>
<sequence length="124" mass="13973">MSLLRVEDLHTSAPVRSAANKMLWYPIAYMIISLPAVVIRFGVLKDGVPPQSIHFERLAPWYCLVYGAGVINVALFTLTRPKILLFERGDQEGEHAGYEGRDHRPFRSETPPIPPMSLELKTIS</sequence>
<dbReference type="AlphaFoldDB" id="A0A067MND2"/>
<evidence type="ECO:0000313" key="4">
    <source>
        <dbReference type="Proteomes" id="UP000027195"/>
    </source>
</evidence>
<organism evidence="3 4">
    <name type="scientific">Botryobasidium botryosum (strain FD-172 SS1)</name>
    <dbReference type="NCBI Taxonomy" id="930990"/>
    <lineage>
        <taxon>Eukaryota</taxon>
        <taxon>Fungi</taxon>
        <taxon>Dikarya</taxon>
        <taxon>Basidiomycota</taxon>
        <taxon>Agaricomycotina</taxon>
        <taxon>Agaricomycetes</taxon>
        <taxon>Cantharellales</taxon>
        <taxon>Botryobasidiaceae</taxon>
        <taxon>Botryobasidium</taxon>
    </lineage>
</organism>
<feature type="compositionally biased region" description="Basic and acidic residues" evidence="1">
    <location>
        <begin position="93"/>
        <end position="107"/>
    </location>
</feature>
<keyword evidence="2" id="KW-0812">Transmembrane</keyword>